<dbReference type="PANTHER" id="PTHR36459:SF1">
    <property type="entry name" value="FATTY ACID DESATURASE DOMAIN-CONTAINING PROTEIN-RELATED"/>
    <property type="match status" value="1"/>
</dbReference>
<keyword evidence="4" id="KW-1185">Reference proteome</keyword>
<dbReference type="AlphaFoldDB" id="A0A364Y1K2"/>
<evidence type="ECO:0000313" key="4">
    <source>
        <dbReference type="Proteomes" id="UP000251889"/>
    </source>
</evidence>
<feature type="transmembrane region" description="Helical" evidence="1">
    <location>
        <begin position="195"/>
        <end position="220"/>
    </location>
</feature>
<keyword evidence="1" id="KW-0472">Membrane</keyword>
<feature type="transmembrane region" description="Helical" evidence="1">
    <location>
        <begin position="157"/>
        <end position="175"/>
    </location>
</feature>
<gene>
    <name evidence="3" type="ORF">DQQ10_14115</name>
</gene>
<protein>
    <submittedName>
        <fullName evidence="3">Fatty acid desaturase</fullName>
    </submittedName>
</protein>
<proteinExistence type="predicted"/>
<dbReference type="RefSeq" id="WP_112747514.1">
    <property type="nucleotide sequence ID" value="NZ_QMFY01000006.1"/>
</dbReference>
<evidence type="ECO:0000259" key="2">
    <source>
        <dbReference type="Pfam" id="PF00487"/>
    </source>
</evidence>
<feature type="transmembrane region" description="Helical" evidence="1">
    <location>
        <begin position="65"/>
        <end position="82"/>
    </location>
</feature>
<dbReference type="GO" id="GO:0006629">
    <property type="term" value="P:lipid metabolic process"/>
    <property type="evidence" value="ECO:0007669"/>
    <property type="project" value="InterPro"/>
</dbReference>
<keyword evidence="1" id="KW-1133">Transmembrane helix</keyword>
<dbReference type="InterPro" id="IPR005804">
    <property type="entry name" value="FA_desaturase_dom"/>
</dbReference>
<feature type="transmembrane region" description="Helical" evidence="1">
    <location>
        <begin position="39"/>
        <end position="59"/>
    </location>
</feature>
<dbReference type="EMBL" id="QMFY01000006">
    <property type="protein sequence ID" value="RAW00713.1"/>
    <property type="molecule type" value="Genomic_DNA"/>
</dbReference>
<evidence type="ECO:0000256" key="1">
    <source>
        <dbReference type="SAM" id="Phobius"/>
    </source>
</evidence>
<sequence>MTSAHNLTLTDPVFNPHIAYNRFDKFWISRLKDERDLPFVYLTIKITIFMLPLGILLFIPSITGWLWWAIVFAYHFVNNFVFKGPFGLMLHCTSHRPWFNEKMNWMNHYLPWVVGPFFGQTPETYSAHHLAMHHRENNLEDDLSSTMHYQRDSFVGFLKYFGSFFFTVIPTLALYFDNKDQLKLRNRVIRGELFFWLVCGALCFVRWQAVLAVFVIPLLISRLIMMVGNWAQHSFVDADDPGNFYKNSVTCINTKYNNKCWNDGYHISHHIKPNLHWTLHPEHLLTNINEYAENKALVFEGIHFLHVWWYLMTNNYESLAKRVVNLNGMFSSQEEVIALMKARTRKIER</sequence>
<name>A0A364Y1K2_9BACT</name>
<accession>A0A364Y1K2</accession>
<reference evidence="3 4" key="1">
    <citation type="submission" date="2018-06" db="EMBL/GenBank/DDBJ databases">
        <title>Chryseolinea flavus sp. nov., a member of the phylum Bacteroidetes isolated from soil.</title>
        <authorList>
            <person name="Li Y."/>
            <person name="Wang J."/>
        </authorList>
    </citation>
    <scope>NUCLEOTIDE SEQUENCE [LARGE SCALE GENOMIC DNA]</scope>
    <source>
        <strain evidence="3 4">SDU1-6</strain>
    </source>
</reference>
<organism evidence="3 4">
    <name type="scientific">Pseudochryseolinea flava</name>
    <dbReference type="NCBI Taxonomy" id="2059302"/>
    <lineage>
        <taxon>Bacteria</taxon>
        <taxon>Pseudomonadati</taxon>
        <taxon>Bacteroidota</taxon>
        <taxon>Cytophagia</taxon>
        <taxon>Cytophagales</taxon>
        <taxon>Fulvivirgaceae</taxon>
        <taxon>Pseudochryseolinea</taxon>
    </lineage>
</organism>
<dbReference type="PANTHER" id="PTHR36459">
    <property type="entry name" value="ORF"/>
    <property type="match status" value="1"/>
</dbReference>
<keyword evidence="1" id="KW-0812">Transmembrane</keyword>
<evidence type="ECO:0000313" key="3">
    <source>
        <dbReference type="EMBL" id="RAW00713.1"/>
    </source>
</evidence>
<dbReference type="OrthoDB" id="634389at2"/>
<dbReference type="Proteomes" id="UP000251889">
    <property type="component" value="Unassembled WGS sequence"/>
</dbReference>
<feature type="domain" description="Fatty acid desaturase" evidence="2">
    <location>
        <begin position="67"/>
        <end position="284"/>
    </location>
</feature>
<comment type="caution">
    <text evidence="3">The sequence shown here is derived from an EMBL/GenBank/DDBJ whole genome shotgun (WGS) entry which is preliminary data.</text>
</comment>
<dbReference type="Pfam" id="PF00487">
    <property type="entry name" value="FA_desaturase"/>
    <property type="match status" value="1"/>
</dbReference>